<accession>A0A9D4Y4K7</accession>
<protein>
    <recommendedName>
        <fullName evidence="4">Glycosyltransferase</fullName>
        <ecNumber evidence="4">2.4.1.-</ecNumber>
    </recommendedName>
</protein>
<evidence type="ECO:0000256" key="2">
    <source>
        <dbReference type="ARBA" id="ARBA00022679"/>
    </source>
</evidence>
<dbReference type="FunFam" id="3.40.50.2000:FF:000061">
    <property type="entry name" value="UDP-glycosyltransferase 83A1"/>
    <property type="match status" value="1"/>
</dbReference>
<keyword evidence="2 3" id="KW-0808">Transferase</keyword>
<organism evidence="5 6">
    <name type="scientific">Pisum sativum</name>
    <name type="common">Garden pea</name>
    <name type="synonym">Lathyrus oleraceus</name>
    <dbReference type="NCBI Taxonomy" id="3888"/>
    <lineage>
        <taxon>Eukaryota</taxon>
        <taxon>Viridiplantae</taxon>
        <taxon>Streptophyta</taxon>
        <taxon>Embryophyta</taxon>
        <taxon>Tracheophyta</taxon>
        <taxon>Spermatophyta</taxon>
        <taxon>Magnoliopsida</taxon>
        <taxon>eudicotyledons</taxon>
        <taxon>Gunneridae</taxon>
        <taxon>Pentapetalae</taxon>
        <taxon>rosids</taxon>
        <taxon>fabids</taxon>
        <taxon>Fabales</taxon>
        <taxon>Fabaceae</taxon>
        <taxon>Papilionoideae</taxon>
        <taxon>50 kb inversion clade</taxon>
        <taxon>NPAAA clade</taxon>
        <taxon>Hologalegina</taxon>
        <taxon>IRL clade</taxon>
        <taxon>Fabeae</taxon>
        <taxon>Lathyrus</taxon>
    </lineage>
</organism>
<gene>
    <name evidence="5" type="ORF">KIW84_036090</name>
</gene>
<comment type="similarity">
    <text evidence="1 3">Belongs to the UDP-glycosyltransferase family.</text>
</comment>
<dbReference type="Pfam" id="PF00201">
    <property type="entry name" value="UDPGT"/>
    <property type="match status" value="1"/>
</dbReference>
<dbReference type="CDD" id="cd03784">
    <property type="entry name" value="GT1_Gtf-like"/>
    <property type="match status" value="1"/>
</dbReference>
<dbReference type="Proteomes" id="UP001058974">
    <property type="component" value="Chromosome 3"/>
</dbReference>
<dbReference type="EC" id="2.4.1.-" evidence="4"/>
<evidence type="ECO:0000256" key="4">
    <source>
        <dbReference type="RuleBase" id="RU362057"/>
    </source>
</evidence>
<dbReference type="PANTHER" id="PTHR11926">
    <property type="entry name" value="GLUCOSYL/GLUCURONOSYL TRANSFERASES"/>
    <property type="match status" value="1"/>
</dbReference>
<evidence type="ECO:0000256" key="3">
    <source>
        <dbReference type="RuleBase" id="RU003718"/>
    </source>
</evidence>
<feature type="non-terminal residue" evidence="5">
    <location>
        <position position="459"/>
    </location>
</feature>
<dbReference type="PANTHER" id="PTHR11926:SF1530">
    <property type="entry name" value="EF-HAND DOMAIN-CONTAINING PROTEIN"/>
    <property type="match status" value="1"/>
</dbReference>
<keyword evidence="3" id="KW-0328">Glycosyltransferase</keyword>
<dbReference type="InterPro" id="IPR035595">
    <property type="entry name" value="UDP_glycos_trans_CS"/>
</dbReference>
<comment type="caution">
    <text evidence="5">The sequence shown here is derived from an EMBL/GenBank/DDBJ whole genome shotgun (WGS) entry which is preliminary data.</text>
</comment>
<dbReference type="Gramene" id="Psat03G0609000-T1">
    <property type="protein sequence ID" value="KAI5432207.1"/>
    <property type="gene ID" value="KIW84_036090"/>
</dbReference>
<dbReference type="PROSITE" id="PS00375">
    <property type="entry name" value="UDPGT"/>
    <property type="match status" value="1"/>
</dbReference>
<dbReference type="GO" id="GO:0080044">
    <property type="term" value="F:quercetin 7-O-glucosyltransferase activity"/>
    <property type="evidence" value="ECO:0007669"/>
    <property type="project" value="TreeGrafter"/>
</dbReference>
<dbReference type="Gene3D" id="3.40.50.2000">
    <property type="entry name" value="Glycogen Phosphorylase B"/>
    <property type="match status" value="2"/>
</dbReference>
<dbReference type="SUPFAM" id="SSF53756">
    <property type="entry name" value="UDP-Glycosyltransferase/glycogen phosphorylase"/>
    <property type="match status" value="1"/>
</dbReference>
<name>A0A9D4Y4K7_PEA</name>
<dbReference type="FunFam" id="3.40.50.2000:FF:000108">
    <property type="entry name" value="UDP-glycosyltransferase 83A1"/>
    <property type="match status" value="1"/>
</dbReference>
<keyword evidence="6" id="KW-1185">Reference proteome</keyword>
<evidence type="ECO:0000313" key="5">
    <source>
        <dbReference type="EMBL" id="KAI5432207.1"/>
    </source>
</evidence>
<dbReference type="EMBL" id="JAMSHJ010000003">
    <property type="protein sequence ID" value="KAI5432207.1"/>
    <property type="molecule type" value="Genomic_DNA"/>
</dbReference>
<reference evidence="5 6" key="1">
    <citation type="journal article" date="2022" name="Nat. Genet.">
        <title>Improved pea reference genome and pan-genome highlight genomic features and evolutionary characteristics.</title>
        <authorList>
            <person name="Yang T."/>
            <person name="Liu R."/>
            <person name="Luo Y."/>
            <person name="Hu S."/>
            <person name="Wang D."/>
            <person name="Wang C."/>
            <person name="Pandey M.K."/>
            <person name="Ge S."/>
            <person name="Xu Q."/>
            <person name="Li N."/>
            <person name="Li G."/>
            <person name="Huang Y."/>
            <person name="Saxena R.K."/>
            <person name="Ji Y."/>
            <person name="Li M."/>
            <person name="Yan X."/>
            <person name="He Y."/>
            <person name="Liu Y."/>
            <person name="Wang X."/>
            <person name="Xiang C."/>
            <person name="Varshney R.K."/>
            <person name="Ding H."/>
            <person name="Gao S."/>
            <person name="Zong X."/>
        </authorList>
    </citation>
    <scope>NUCLEOTIDE SEQUENCE [LARGE SCALE GENOMIC DNA]</scope>
    <source>
        <strain evidence="5 6">cv. Zhongwan 6</strain>
    </source>
</reference>
<evidence type="ECO:0000313" key="6">
    <source>
        <dbReference type="Proteomes" id="UP001058974"/>
    </source>
</evidence>
<dbReference type="AlphaFoldDB" id="A0A9D4Y4K7"/>
<dbReference type="InterPro" id="IPR002213">
    <property type="entry name" value="UDP_glucos_trans"/>
</dbReference>
<proteinExistence type="inferred from homology"/>
<evidence type="ECO:0000256" key="1">
    <source>
        <dbReference type="ARBA" id="ARBA00009995"/>
    </source>
</evidence>
<dbReference type="GO" id="GO:0080043">
    <property type="term" value="F:quercetin 3-O-glucosyltransferase activity"/>
    <property type="evidence" value="ECO:0007669"/>
    <property type="project" value="TreeGrafter"/>
</dbReference>
<sequence length="459" mass="51981">QPFSPIFSIMSNPHFLAIPFPILGHINPLLQFSHILARHGCKITFLTSDENYNKMKTTSINVSEQGKLIESHINLVSLPDGVNPQDDRKDVAKVILSTSITMSSMLPKLIEDINALDGDNKISCIIVTKNMGWALEIACKMGIKGALFWPASATSLVSFDSMEKLVLEGIIDSQTGLPKKQEIQLSTNLPKMEAAAMPWYNLNNPFFFLHMMKEMQNMNLGEWWLCNTSMDLEAQALLLSPKFLPIGPLMGNEHNNIGSLWQEDETCIEWLDQHPPKSVIYVSFGSLISIGPNQFKELARGLDLLKRPFLWVVRKDKANKNNGLEYEYPNEFKGNQGKIVGWSPQKKILGHSSIACFITHCGWNSTIESVCNGVPLLCWPFYSDQLMNKTYICDVWKVGLGFEKDENGLITKGEIKKKVDELLEDEEIRERSLKLMRMVVKNKEEGSKNLNKFINWAKE</sequence>